<evidence type="ECO:0000313" key="10">
    <source>
        <dbReference type="Proteomes" id="UP001242480"/>
    </source>
</evidence>
<sequence>MDVLSPGSIVDLIPAYGLWLLFAVVMLESMGVPMPGETALVGAAIFAGTTHRLGIGSVVAVAAAAAIVGDNLGYAIGRLVGVRLLVRYGHHLHLTEARLRIGQYLFRRHGGKIVFFGRFVAFLRAFAAVLAGANRMPWPHFLLMNALGGLAWASLFGGGAYLFGETVKRVAGPVGLALLAAAAIAVVAGSMFFRRHEAELERRAAEAIPGPLAG</sequence>
<evidence type="ECO:0000256" key="1">
    <source>
        <dbReference type="ARBA" id="ARBA00004651"/>
    </source>
</evidence>
<proteinExistence type="inferred from homology"/>
<keyword evidence="6 7" id="KW-0472">Membrane</keyword>
<evidence type="ECO:0000259" key="8">
    <source>
        <dbReference type="Pfam" id="PF09335"/>
    </source>
</evidence>
<dbReference type="InterPro" id="IPR032818">
    <property type="entry name" value="DedA-like"/>
</dbReference>
<organism evidence="9 10">
    <name type="scientific">Labrys wisconsinensis</name>
    <dbReference type="NCBI Taxonomy" id="425677"/>
    <lineage>
        <taxon>Bacteria</taxon>
        <taxon>Pseudomonadati</taxon>
        <taxon>Pseudomonadota</taxon>
        <taxon>Alphaproteobacteria</taxon>
        <taxon>Hyphomicrobiales</taxon>
        <taxon>Xanthobacteraceae</taxon>
        <taxon>Labrys</taxon>
    </lineage>
</organism>
<evidence type="ECO:0000256" key="7">
    <source>
        <dbReference type="RuleBase" id="RU367016"/>
    </source>
</evidence>
<dbReference type="EMBL" id="JAUSVX010000006">
    <property type="protein sequence ID" value="MDQ0470624.1"/>
    <property type="molecule type" value="Genomic_DNA"/>
</dbReference>
<keyword evidence="5 7" id="KW-1133">Transmembrane helix</keyword>
<dbReference type="PANTHER" id="PTHR30353">
    <property type="entry name" value="INNER MEMBRANE PROTEIN DEDA-RELATED"/>
    <property type="match status" value="1"/>
</dbReference>
<dbReference type="PANTHER" id="PTHR30353:SF15">
    <property type="entry name" value="INNER MEMBRANE PROTEIN YABI"/>
    <property type="match status" value="1"/>
</dbReference>
<evidence type="ECO:0000256" key="3">
    <source>
        <dbReference type="ARBA" id="ARBA00022475"/>
    </source>
</evidence>
<dbReference type="RefSeq" id="WP_307274738.1">
    <property type="nucleotide sequence ID" value="NZ_JAUSVX010000006.1"/>
</dbReference>
<comment type="similarity">
    <text evidence="2 7">Belongs to the DedA family.</text>
</comment>
<keyword evidence="3 7" id="KW-1003">Cell membrane</keyword>
<dbReference type="Pfam" id="PF09335">
    <property type="entry name" value="VTT_dom"/>
    <property type="match status" value="1"/>
</dbReference>
<comment type="caution">
    <text evidence="9">The sequence shown here is derived from an EMBL/GenBank/DDBJ whole genome shotgun (WGS) entry which is preliminary data.</text>
</comment>
<gene>
    <name evidence="9" type="ORF">QO011_003643</name>
</gene>
<protein>
    <submittedName>
        <fullName evidence="9">Membrane protein DedA with SNARE-associated domain</fullName>
    </submittedName>
</protein>
<evidence type="ECO:0000256" key="4">
    <source>
        <dbReference type="ARBA" id="ARBA00022692"/>
    </source>
</evidence>
<feature type="transmembrane region" description="Helical" evidence="7">
    <location>
        <begin position="141"/>
        <end position="164"/>
    </location>
</feature>
<feature type="transmembrane region" description="Helical" evidence="7">
    <location>
        <begin position="53"/>
        <end position="76"/>
    </location>
</feature>
<evidence type="ECO:0000313" key="9">
    <source>
        <dbReference type="EMBL" id="MDQ0470624.1"/>
    </source>
</evidence>
<dbReference type="InterPro" id="IPR032816">
    <property type="entry name" value="VTT_dom"/>
</dbReference>
<feature type="transmembrane region" description="Helical" evidence="7">
    <location>
        <begin position="113"/>
        <end position="134"/>
    </location>
</feature>
<evidence type="ECO:0000256" key="6">
    <source>
        <dbReference type="ARBA" id="ARBA00023136"/>
    </source>
</evidence>
<feature type="transmembrane region" description="Helical" evidence="7">
    <location>
        <begin position="170"/>
        <end position="193"/>
    </location>
</feature>
<feature type="domain" description="VTT" evidence="8">
    <location>
        <begin position="35"/>
        <end position="156"/>
    </location>
</feature>
<keyword evidence="4 7" id="KW-0812">Transmembrane</keyword>
<evidence type="ECO:0000256" key="5">
    <source>
        <dbReference type="ARBA" id="ARBA00022989"/>
    </source>
</evidence>
<accession>A0ABU0JBH6</accession>
<keyword evidence="10" id="KW-1185">Reference proteome</keyword>
<reference evidence="9 10" key="1">
    <citation type="submission" date="2023-07" db="EMBL/GenBank/DDBJ databases">
        <title>Genomic Encyclopedia of Type Strains, Phase IV (KMG-IV): sequencing the most valuable type-strain genomes for metagenomic binning, comparative biology and taxonomic classification.</title>
        <authorList>
            <person name="Goeker M."/>
        </authorList>
    </citation>
    <scope>NUCLEOTIDE SEQUENCE [LARGE SCALE GENOMIC DNA]</scope>
    <source>
        <strain evidence="9 10">DSM 19619</strain>
    </source>
</reference>
<evidence type="ECO:0000256" key="2">
    <source>
        <dbReference type="ARBA" id="ARBA00010792"/>
    </source>
</evidence>
<name>A0ABU0JBH6_9HYPH</name>
<dbReference type="Proteomes" id="UP001242480">
    <property type="component" value="Unassembled WGS sequence"/>
</dbReference>
<comment type="subcellular location">
    <subcellularLocation>
        <location evidence="1 7">Cell membrane</location>
        <topology evidence="1 7">Multi-pass membrane protein</topology>
    </subcellularLocation>
</comment>
<feature type="transmembrane region" description="Helical" evidence="7">
    <location>
        <begin position="12"/>
        <end position="32"/>
    </location>
</feature>